<feature type="chain" id="PRO_5045796121" evidence="1">
    <location>
        <begin position="19"/>
        <end position="220"/>
    </location>
</feature>
<organism evidence="2 3">
    <name type="scientific">Chitinophaga hostae</name>
    <dbReference type="NCBI Taxonomy" id="2831022"/>
    <lineage>
        <taxon>Bacteria</taxon>
        <taxon>Pseudomonadati</taxon>
        <taxon>Bacteroidota</taxon>
        <taxon>Chitinophagia</taxon>
        <taxon>Chitinophagales</taxon>
        <taxon>Chitinophagaceae</taxon>
        <taxon>Chitinophaga</taxon>
    </lineage>
</organism>
<dbReference type="EMBL" id="JAGTXB010000010">
    <property type="protein sequence ID" value="MBS0029787.1"/>
    <property type="molecule type" value="Genomic_DNA"/>
</dbReference>
<gene>
    <name evidence="2" type="ORF">KE626_20865</name>
</gene>
<protein>
    <submittedName>
        <fullName evidence="2">Uncharacterized protein</fullName>
    </submittedName>
</protein>
<dbReference type="Proteomes" id="UP000676386">
    <property type="component" value="Unassembled WGS sequence"/>
</dbReference>
<accession>A0ABS5J5P8</accession>
<keyword evidence="1" id="KW-0732">Signal</keyword>
<dbReference type="RefSeq" id="WP_211974870.1">
    <property type="nucleotide sequence ID" value="NZ_CBFHAM010000050.1"/>
</dbReference>
<reference evidence="2 3" key="1">
    <citation type="submission" date="2021-04" db="EMBL/GenBank/DDBJ databases">
        <title>Chitinophaga sp. nov., isolated from the rhizosphere soil.</title>
        <authorList>
            <person name="He S."/>
        </authorList>
    </citation>
    <scope>NUCLEOTIDE SEQUENCE [LARGE SCALE GENOMIC DNA]</scope>
    <source>
        <strain evidence="2 3">2R12</strain>
    </source>
</reference>
<evidence type="ECO:0000256" key="1">
    <source>
        <dbReference type="SAM" id="SignalP"/>
    </source>
</evidence>
<evidence type="ECO:0000313" key="2">
    <source>
        <dbReference type="EMBL" id="MBS0029787.1"/>
    </source>
</evidence>
<keyword evidence="3" id="KW-1185">Reference proteome</keyword>
<evidence type="ECO:0000313" key="3">
    <source>
        <dbReference type="Proteomes" id="UP000676386"/>
    </source>
</evidence>
<feature type="signal peptide" evidence="1">
    <location>
        <begin position="1"/>
        <end position="18"/>
    </location>
</feature>
<name>A0ABS5J5P8_9BACT</name>
<comment type="caution">
    <text evidence="2">The sequence shown here is derived from an EMBL/GenBank/DDBJ whole genome shotgun (WGS) entry which is preliminary data.</text>
</comment>
<sequence>MRKIFFLFLLVSALPLYTSGQGNYDHKIIAILPFRAMFAEYRNLTDSSREAFSLLEIKYGMQLQEELYKTITRDTNRLLVEVQPWQMTDSLLKSRGVDFLKVPYLDLSAISKLLKVDACVVTTMTRTLPVGRSRSSGIGGSPIAAAVSAIAMASASEAGANLLTKNNKIFFFQLVDGKSGDAVWSLTDEVTPNQLLLSKGKLVISPDLFKRFRKRFLYCD</sequence>
<proteinExistence type="predicted"/>